<protein>
    <recommendedName>
        <fullName evidence="3">HTH cro/C1-type domain-containing protein</fullName>
    </recommendedName>
</protein>
<organism evidence="1 2">
    <name type="scientific">Peptoniphilus koenoeneniae</name>
    <dbReference type="NCBI Taxonomy" id="507751"/>
    <lineage>
        <taxon>Bacteria</taxon>
        <taxon>Bacillati</taxon>
        <taxon>Bacillota</taxon>
        <taxon>Tissierellia</taxon>
        <taxon>Tissierellales</taxon>
        <taxon>Peptoniphilaceae</taxon>
        <taxon>Peptoniphilus</taxon>
    </lineage>
</organism>
<evidence type="ECO:0008006" key="3">
    <source>
        <dbReference type="Google" id="ProtNLM"/>
    </source>
</evidence>
<name>A0ABU0AU69_9FIRM</name>
<accession>A0ABU0AU69</accession>
<sequence length="480" mass="56711">MLPYKQVFKTLTNLTNTKLSSIAYSLGYDVSYISKWNSGKKLPSYKNISEINGKLSSIFSKSLIKEKKVQEFLVTFNIKNSQILKENTEKSLEVMIYKLLNDAYDYTNTDSYLESPSNTHFIFKNNNVENEFKDIFEKLILENDHLDIWASFDILNSNSSLLFNVIKNTAKKNNDINLHLLCSKENLYKIDILKTITENSKINIELYQNNKDINYNLILIKDKMYMLLNNENEDFFTITYGNEMENLFEFSIYINNLFKNFKKIISLSSPEQMAKTNYRKYFYSDNEFLFLSNFGFEFLMPNTLIDKILNSLDPEDEVNRPEILDIKFLWDKLFINSKIDFITTRTALINYFETGEILYCSKNLKLNSQDIKDQFKNIIFAMKNNKNINFYIINDERFLKPSGLDKFNFFVNENNMYFKKVNLKSSLSPISIVSDVKIHKNISEILHKMIESSCCKKYNASDIEKVFQKYWDVFYKIPKK</sequence>
<dbReference type="Proteomes" id="UP001236559">
    <property type="component" value="Unassembled WGS sequence"/>
</dbReference>
<gene>
    <name evidence="1" type="ORF">J2S72_000334</name>
</gene>
<comment type="caution">
    <text evidence="1">The sequence shown here is derived from an EMBL/GenBank/DDBJ whole genome shotgun (WGS) entry which is preliminary data.</text>
</comment>
<keyword evidence="2" id="KW-1185">Reference proteome</keyword>
<evidence type="ECO:0000313" key="1">
    <source>
        <dbReference type="EMBL" id="MDQ0274326.1"/>
    </source>
</evidence>
<reference evidence="1 2" key="1">
    <citation type="submission" date="2023-07" db="EMBL/GenBank/DDBJ databases">
        <title>Genomic Encyclopedia of Type Strains, Phase IV (KMG-IV): sequencing the most valuable type-strain genomes for metagenomic binning, comparative biology and taxonomic classification.</title>
        <authorList>
            <person name="Goeker M."/>
        </authorList>
    </citation>
    <scope>NUCLEOTIDE SEQUENCE [LARGE SCALE GENOMIC DNA]</scope>
    <source>
        <strain evidence="1 2">DSM 22616</strain>
    </source>
</reference>
<evidence type="ECO:0000313" key="2">
    <source>
        <dbReference type="Proteomes" id="UP001236559"/>
    </source>
</evidence>
<dbReference type="EMBL" id="JAUSTN010000002">
    <property type="protein sequence ID" value="MDQ0274326.1"/>
    <property type="molecule type" value="Genomic_DNA"/>
</dbReference>
<proteinExistence type="predicted"/>
<dbReference type="RefSeq" id="WP_023054910.1">
    <property type="nucleotide sequence ID" value="NZ_JAUSTN010000002.1"/>
</dbReference>